<evidence type="ECO:0000313" key="2">
    <source>
        <dbReference type="EMBL" id="CAE6436093.1"/>
    </source>
</evidence>
<sequence>MHNLKSPEGVAAYLKGTRYAASDVQLLSGGQSAFTYRIVLEVPLDTRERTIVIKHFEGYLAAYEPMKWDVERADHEYKALSAIATSGLFDSDSVVQLPRPLEYDQETHTIFTTDLGSPIPITQMLEKGFPGIQPNEPLKLNEMHKLASEIGQTLGDFMGRFHTWSSLPEQSSLRAYFARSPGVIQHSVHIHHLCLGLTTDRLQMRETWMDELILKEQQEALTDGGVLVMGDCSLHNILVSPPSEHDKMRIYLTDLEMSRASYPEVDIGELTASIVSFGHICCPNVERPLISALHQAYRHHRILDPRRIGIATGIDLMGISTLLPWARDQSEIKIRGVAEAGLELLNFSIKGDENSIKANSIVQYLFLPSSQQMI</sequence>
<accession>A0A8H3ASA1</accession>
<dbReference type="AlphaFoldDB" id="A0A8H3ASA1"/>
<comment type="caution">
    <text evidence="2">The sequence shown here is derived from an EMBL/GenBank/DDBJ whole genome shotgun (WGS) entry which is preliminary data.</text>
</comment>
<proteinExistence type="predicted"/>
<protein>
    <recommendedName>
        <fullName evidence="1">Aminoglycoside phosphotransferase domain-containing protein</fullName>
    </recommendedName>
</protein>
<reference evidence="2" key="1">
    <citation type="submission" date="2021-01" db="EMBL/GenBank/DDBJ databases">
        <authorList>
            <person name="Kaushik A."/>
        </authorList>
    </citation>
    <scope>NUCLEOTIDE SEQUENCE</scope>
    <source>
        <strain evidence="2">AG6-10EEA</strain>
    </source>
</reference>
<feature type="domain" description="Aminoglycoside phosphotransferase" evidence="1">
    <location>
        <begin position="24"/>
        <end position="271"/>
    </location>
</feature>
<dbReference type="InterPro" id="IPR002575">
    <property type="entry name" value="Aminoglycoside_PTrfase"/>
</dbReference>
<dbReference type="InterPro" id="IPR011009">
    <property type="entry name" value="Kinase-like_dom_sf"/>
</dbReference>
<dbReference type="Proteomes" id="UP000663853">
    <property type="component" value="Unassembled WGS sequence"/>
</dbReference>
<name>A0A8H3ASA1_9AGAM</name>
<organism evidence="2 3">
    <name type="scientific">Rhizoctonia solani</name>
    <dbReference type="NCBI Taxonomy" id="456999"/>
    <lineage>
        <taxon>Eukaryota</taxon>
        <taxon>Fungi</taxon>
        <taxon>Dikarya</taxon>
        <taxon>Basidiomycota</taxon>
        <taxon>Agaricomycotina</taxon>
        <taxon>Agaricomycetes</taxon>
        <taxon>Cantharellales</taxon>
        <taxon>Ceratobasidiaceae</taxon>
        <taxon>Rhizoctonia</taxon>
    </lineage>
</organism>
<evidence type="ECO:0000259" key="1">
    <source>
        <dbReference type="Pfam" id="PF01636"/>
    </source>
</evidence>
<evidence type="ECO:0000313" key="3">
    <source>
        <dbReference type="Proteomes" id="UP000663853"/>
    </source>
</evidence>
<dbReference type="Gene3D" id="3.90.1200.10">
    <property type="match status" value="1"/>
</dbReference>
<gene>
    <name evidence="2" type="ORF">RDB_LOCUS30261</name>
</gene>
<dbReference type="EMBL" id="CAJMXA010000572">
    <property type="protein sequence ID" value="CAE6436093.1"/>
    <property type="molecule type" value="Genomic_DNA"/>
</dbReference>
<dbReference type="Gene3D" id="3.30.200.20">
    <property type="entry name" value="Phosphorylase Kinase, domain 1"/>
    <property type="match status" value="1"/>
</dbReference>
<dbReference type="Pfam" id="PF01636">
    <property type="entry name" value="APH"/>
    <property type="match status" value="1"/>
</dbReference>
<dbReference type="SUPFAM" id="SSF56112">
    <property type="entry name" value="Protein kinase-like (PK-like)"/>
    <property type="match status" value="1"/>
</dbReference>